<feature type="transmembrane region" description="Helical" evidence="1">
    <location>
        <begin position="187"/>
        <end position="207"/>
    </location>
</feature>
<protein>
    <submittedName>
        <fullName evidence="2">Protease PrsW family protein</fullName>
    </submittedName>
</protein>
<comment type="caution">
    <text evidence="2">The sequence shown here is derived from an EMBL/GenBank/DDBJ whole genome shotgun (WGS) entry which is preliminary data.</text>
</comment>
<feature type="transmembrane region" description="Helical" evidence="1">
    <location>
        <begin position="213"/>
        <end position="230"/>
    </location>
</feature>
<feature type="transmembrane region" description="Helical" evidence="1">
    <location>
        <begin position="41"/>
        <end position="63"/>
    </location>
</feature>
<feature type="transmembrane region" description="Helical" evidence="1">
    <location>
        <begin position="120"/>
        <end position="140"/>
    </location>
</feature>
<dbReference type="EMBL" id="BFBB01000003">
    <property type="protein sequence ID" value="GBF49931.1"/>
    <property type="molecule type" value="Genomic_DNA"/>
</dbReference>
<gene>
    <name evidence="2" type="ORF">LPTSP4_14520</name>
</gene>
<keyword evidence="1" id="KW-0812">Transmembrane</keyword>
<dbReference type="OrthoDB" id="340807at2"/>
<evidence type="ECO:0000313" key="3">
    <source>
        <dbReference type="Proteomes" id="UP000245133"/>
    </source>
</evidence>
<dbReference type="PANTHER" id="PTHR36844:SF1">
    <property type="entry name" value="PROTEASE PRSW"/>
    <property type="match status" value="1"/>
</dbReference>
<dbReference type="Proteomes" id="UP000245133">
    <property type="component" value="Unassembled WGS sequence"/>
</dbReference>
<keyword evidence="3" id="KW-1185">Reference proteome</keyword>
<reference evidence="2 3" key="1">
    <citation type="submission" date="2018-02" db="EMBL/GenBank/DDBJ databases">
        <title>Novel Leptospira species isolated from soil and water in Japan.</title>
        <authorList>
            <person name="Nakao R."/>
            <person name="Masuzawa T."/>
        </authorList>
    </citation>
    <scope>NUCLEOTIDE SEQUENCE [LARGE SCALE GENOMIC DNA]</scope>
    <source>
        <strain evidence="2 3">YH101</strain>
    </source>
</reference>
<keyword evidence="2" id="KW-0645">Protease</keyword>
<evidence type="ECO:0000256" key="1">
    <source>
        <dbReference type="SAM" id="Phobius"/>
    </source>
</evidence>
<feature type="transmembrane region" description="Helical" evidence="1">
    <location>
        <begin position="83"/>
        <end position="108"/>
    </location>
</feature>
<dbReference type="Pfam" id="PF13367">
    <property type="entry name" value="PrsW-protease"/>
    <property type="match status" value="1"/>
</dbReference>
<dbReference type="GO" id="GO:0008233">
    <property type="term" value="F:peptidase activity"/>
    <property type="evidence" value="ECO:0007669"/>
    <property type="project" value="UniProtKB-KW"/>
</dbReference>
<dbReference type="InterPro" id="IPR026898">
    <property type="entry name" value="PrsW"/>
</dbReference>
<dbReference type="RefSeq" id="WP_108975239.1">
    <property type="nucleotide sequence ID" value="NZ_BFBB01000003.1"/>
</dbReference>
<evidence type="ECO:0000313" key="2">
    <source>
        <dbReference type="EMBL" id="GBF49931.1"/>
    </source>
</evidence>
<keyword evidence="1" id="KW-0472">Membrane</keyword>
<proteinExistence type="predicted"/>
<dbReference type="AlphaFoldDB" id="A0A2P2DZ77"/>
<dbReference type="PANTHER" id="PTHR36844">
    <property type="entry name" value="PROTEASE PRSW"/>
    <property type="match status" value="1"/>
</dbReference>
<sequence length="258" mass="29860">MKELNIESIDYLLGLVSILPWVFAIWFSYSLPKTNKTRVMVLVALALGWLSTVIIIWLHPILWPQTDFTPKKKVSLLTSTAHLSFIEAGMMEETFKIGFILILSFLFAFRREKKEFRTEVVLIAAFVAFGFALTENIQYISREQSMRKFEMFLGRLTHSSNIHLLINVCFALFLLKSNAKKGKERLYYLLFAFFIAIMQHGVVDFLLIPGSIFGMWVATALFVGIWVWVVKDWRLYVKAQVEDKNTLIPASEYSSQSY</sequence>
<keyword evidence="1" id="KW-1133">Transmembrane helix</keyword>
<keyword evidence="2" id="KW-0378">Hydrolase</keyword>
<dbReference type="GO" id="GO:0006508">
    <property type="term" value="P:proteolysis"/>
    <property type="evidence" value="ECO:0007669"/>
    <property type="project" value="UniProtKB-KW"/>
</dbReference>
<feature type="transmembrane region" description="Helical" evidence="1">
    <location>
        <begin position="152"/>
        <end position="175"/>
    </location>
</feature>
<accession>A0A2P2DZ77</accession>
<feature type="transmembrane region" description="Helical" evidence="1">
    <location>
        <begin position="12"/>
        <end position="29"/>
    </location>
</feature>
<name>A0A2P2DZ77_9LEPT</name>
<organism evidence="2 3">
    <name type="scientific">Leptospira ryugenii</name>
    <dbReference type="NCBI Taxonomy" id="1917863"/>
    <lineage>
        <taxon>Bacteria</taxon>
        <taxon>Pseudomonadati</taxon>
        <taxon>Spirochaetota</taxon>
        <taxon>Spirochaetia</taxon>
        <taxon>Leptospirales</taxon>
        <taxon>Leptospiraceae</taxon>
        <taxon>Leptospira</taxon>
    </lineage>
</organism>